<feature type="transmembrane region" description="Helical" evidence="13">
    <location>
        <begin position="21"/>
        <end position="40"/>
    </location>
</feature>
<gene>
    <name evidence="15" type="primary">LOC108559956</name>
</gene>
<feature type="region of interest" description="Disordered" evidence="12">
    <location>
        <begin position="559"/>
        <end position="589"/>
    </location>
</feature>
<dbReference type="PANTHER" id="PTHR42985:SF21">
    <property type="entry name" value="SODIUM-DEPENDENT MULTIVITAMIN TRANSPORTER-LIKE PROTEIN"/>
    <property type="match status" value="1"/>
</dbReference>
<evidence type="ECO:0000256" key="12">
    <source>
        <dbReference type="SAM" id="MobiDB-lite"/>
    </source>
</evidence>
<evidence type="ECO:0000256" key="11">
    <source>
        <dbReference type="RuleBase" id="RU362091"/>
    </source>
</evidence>
<dbReference type="CDD" id="cd11492">
    <property type="entry name" value="SLC5sbd_NIS-SMVT"/>
    <property type="match status" value="1"/>
</dbReference>
<keyword evidence="5 13" id="KW-0812">Transmembrane</keyword>
<keyword evidence="4" id="KW-1003">Cell membrane</keyword>
<evidence type="ECO:0000313" key="15">
    <source>
        <dbReference type="RefSeq" id="XP_017772837.1"/>
    </source>
</evidence>
<dbReference type="Pfam" id="PF00474">
    <property type="entry name" value="SSF"/>
    <property type="match status" value="1"/>
</dbReference>
<comment type="similarity">
    <text evidence="2 11">Belongs to the sodium:solute symporter (SSF) (TC 2.A.21) family.</text>
</comment>
<feature type="transmembrane region" description="Helical" evidence="13">
    <location>
        <begin position="200"/>
        <end position="220"/>
    </location>
</feature>
<evidence type="ECO:0000256" key="10">
    <source>
        <dbReference type="ARBA" id="ARBA00023201"/>
    </source>
</evidence>
<evidence type="ECO:0000256" key="9">
    <source>
        <dbReference type="ARBA" id="ARBA00023136"/>
    </source>
</evidence>
<evidence type="ECO:0000256" key="3">
    <source>
        <dbReference type="ARBA" id="ARBA00022448"/>
    </source>
</evidence>
<feature type="transmembrane region" description="Helical" evidence="13">
    <location>
        <begin position="136"/>
        <end position="160"/>
    </location>
</feature>
<keyword evidence="14" id="KW-1185">Reference proteome</keyword>
<dbReference type="InterPro" id="IPR038377">
    <property type="entry name" value="Na/Glc_symporter_sf"/>
</dbReference>
<accession>A0ABM1ME37</accession>
<dbReference type="Gene3D" id="1.20.1730.10">
    <property type="entry name" value="Sodium/glucose cotransporter"/>
    <property type="match status" value="1"/>
</dbReference>
<evidence type="ECO:0000256" key="1">
    <source>
        <dbReference type="ARBA" id="ARBA00004651"/>
    </source>
</evidence>
<keyword evidence="8" id="KW-0406">Ion transport</keyword>
<comment type="subcellular location">
    <subcellularLocation>
        <location evidence="1">Cell membrane</location>
        <topology evidence="1">Multi-pass membrane protein</topology>
    </subcellularLocation>
</comment>
<keyword evidence="9 13" id="KW-0472">Membrane</keyword>
<feature type="transmembrane region" description="Helical" evidence="13">
    <location>
        <begin position="515"/>
        <end position="533"/>
    </location>
</feature>
<keyword evidence="3" id="KW-0813">Transport</keyword>
<feature type="compositionally biased region" description="Basic and acidic residues" evidence="12">
    <location>
        <begin position="572"/>
        <end position="589"/>
    </location>
</feature>
<evidence type="ECO:0000256" key="6">
    <source>
        <dbReference type="ARBA" id="ARBA00022989"/>
    </source>
</evidence>
<evidence type="ECO:0000256" key="8">
    <source>
        <dbReference type="ARBA" id="ARBA00023065"/>
    </source>
</evidence>
<dbReference type="InterPro" id="IPR001734">
    <property type="entry name" value="Na/solute_symporter"/>
</dbReference>
<dbReference type="NCBIfam" id="TIGR00813">
    <property type="entry name" value="sss"/>
    <property type="match status" value="1"/>
</dbReference>
<dbReference type="Proteomes" id="UP000695000">
    <property type="component" value="Unplaced"/>
</dbReference>
<evidence type="ECO:0000256" key="5">
    <source>
        <dbReference type="ARBA" id="ARBA00022692"/>
    </source>
</evidence>
<sequence>MENTTNHVFEVTDLKFSWTDYSLFALTLLSSAAIGVYFGFVSRKQNTAKDYLLGGKQMHPIPIALSLISCNVSGITIMAVPSDVFRFGFQYWLSGLAMQLCILIAYYITLPVFFHLEISSTYEYLNMRFGNRMRNLASSLFALNMILYLPIVIYAPALALSQVTGFHIHIITLLVCGVCIFYTTIGGLKAVVWTDALQGLLMMISIVAVAIVGTVSVGGFKKVFDVTSKATLLDMNYDVDPTVRDTVWTILIGSIFVWANIISVGQSSVQKCLALPTFKEVKSAFIIFTIGIGIIVYGSVYIGLLIYTQYHDCDPLKTKTIRVPDQLLPYYVLDVVAKVPGLPGLFIAGVFSGGLSTLSAAMNALSCTVYKDFIAPHMSKDYPQEKVGVILKWLVVVIGIICTAMVFVVEQLGSILPLVFGITSITAGPLLGVFFLGMLVPKANSKGALSGCLSALAVSSVTIIGSYYYKMKYRMILDIKPTTMDECPISNNSTLLNPLSQESDWEPFYLFRISFYYYTLLGLLVVFLVAIPVSKLTEDSEPKVSKKLISPIIHFLMDEEDENENPPNYTAVKDDVELEESKELDPFIK</sequence>
<feature type="transmembrane region" description="Helical" evidence="13">
    <location>
        <begin position="448"/>
        <end position="469"/>
    </location>
</feature>
<organism evidence="14 15">
    <name type="scientific">Nicrophorus vespilloides</name>
    <name type="common">Boreal carrion beetle</name>
    <dbReference type="NCBI Taxonomy" id="110193"/>
    <lineage>
        <taxon>Eukaryota</taxon>
        <taxon>Metazoa</taxon>
        <taxon>Ecdysozoa</taxon>
        <taxon>Arthropoda</taxon>
        <taxon>Hexapoda</taxon>
        <taxon>Insecta</taxon>
        <taxon>Pterygota</taxon>
        <taxon>Neoptera</taxon>
        <taxon>Endopterygota</taxon>
        <taxon>Coleoptera</taxon>
        <taxon>Polyphaga</taxon>
        <taxon>Staphyliniformia</taxon>
        <taxon>Silphidae</taxon>
        <taxon>Nicrophorinae</taxon>
        <taxon>Nicrophorus</taxon>
    </lineage>
</organism>
<protein>
    <submittedName>
        <fullName evidence="15">Sodium-coupled monocarboxylate transporter 2-like</fullName>
    </submittedName>
</protein>
<evidence type="ECO:0000256" key="4">
    <source>
        <dbReference type="ARBA" id="ARBA00022475"/>
    </source>
</evidence>
<keyword evidence="10" id="KW-0739">Sodium transport</keyword>
<dbReference type="PANTHER" id="PTHR42985">
    <property type="entry name" value="SODIUM-COUPLED MONOCARBOXYLATE TRANSPORTER"/>
    <property type="match status" value="1"/>
</dbReference>
<feature type="transmembrane region" description="Helical" evidence="13">
    <location>
        <begin position="345"/>
        <end position="370"/>
    </location>
</feature>
<name>A0ABM1ME37_NICVS</name>
<dbReference type="PROSITE" id="PS50283">
    <property type="entry name" value="NA_SOLUT_SYMP_3"/>
    <property type="match status" value="1"/>
</dbReference>
<feature type="transmembrane region" description="Helical" evidence="13">
    <location>
        <begin position="246"/>
        <end position="264"/>
    </location>
</feature>
<keyword evidence="7" id="KW-0915">Sodium</keyword>
<keyword evidence="6 13" id="KW-1133">Transmembrane helix</keyword>
<dbReference type="RefSeq" id="XP_017772837.1">
    <property type="nucleotide sequence ID" value="XM_017917348.1"/>
</dbReference>
<reference evidence="15" key="1">
    <citation type="submission" date="2025-08" db="UniProtKB">
        <authorList>
            <consortium name="RefSeq"/>
        </authorList>
    </citation>
    <scope>IDENTIFICATION</scope>
    <source>
        <tissue evidence="15">Whole Larva</tissue>
    </source>
</reference>
<feature type="transmembrane region" description="Helical" evidence="13">
    <location>
        <begin position="285"/>
        <end position="307"/>
    </location>
</feature>
<evidence type="ECO:0000256" key="2">
    <source>
        <dbReference type="ARBA" id="ARBA00006434"/>
    </source>
</evidence>
<dbReference type="GeneID" id="108559956"/>
<feature type="transmembrane region" description="Helical" evidence="13">
    <location>
        <begin position="61"/>
        <end position="80"/>
    </location>
</feature>
<evidence type="ECO:0000313" key="14">
    <source>
        <dbReference type="Proteomes" id="UP000695000"/>
    </source>
</evidence>
<feature type="transmembrane region" description="Helical" evidence="13">
    <location>
        <begin position="390"/>
        <end position="409"/>
    </location>
</feature>
<feature type="transmembrane region" description="Helical" evidence="13">
    <location>
        <begin position="415"/>
        <end position="436"/>
    </location>
</feature>
<proteinExistence type="inferred from homology"/>
<dbReference type="InterPro" id="IPR051163">
    <property type="entry name" value="Sodium:Solute_Symporter_SSF"/>
</dbReference>
<evidence type="ECO:0000256" key="7">
    <source>
        <dbReference type="ARBA" id="ARBA00023053"/>
    </source>
</evidence>
<feature type="transmembrane region" description="Helical" evidence="13">
    <location>
        <begin position="92"/>
        <end position="116"/>
    </location>
</feature>
<feature type="transmembrane region" description="Helical" evidence="13">
    <location>
        <begin position="166"/>
        <end position="188"/>
    </location>
</feature>
<evidence type="ECO:0000256" key="13">
    <source>
        <dbReference type="SAM" id="Phobius"/>
    </source>
</evidence>